<keyword evidence="10" id="KW-1185">Reference proteome</keyword>
<evidence type="ECO:0000256" key="3">
    <source>
        <dbReference type="ARBA" id="ARBA00022603"/>
    </source>
</evidence>
<dbReference type="CDD" id="cd02440">
    <property type="entry name" value="AdoMet_MTases"/>
    <property type="match status" value="1"/>
</dbReference>
<dbReference type="InterPro" id="IPR029063">
    <property type="entry name" value="SAM-dependent_MTases_sf"/>
</dbReference>
<organism evidence="8 9">
    <name type="scientific">Methylobacterium brachythecii</name>
    <dbReference type="NCBI Taxonomy" id="1176177"/>
    <lineage>
        <taxon>Bacteria</taxon>
        <taxon>Pseudomonadati</taxon>
        <taxon>Pseudomonadota</taxon>
        <taxon>Alphaproteobacteria</taxon>
        <taxon>Hyphomicrobiales</taxon>
        <taxon>Methylobacteriaceae</taxon>
        <taxon>Methylobacterium</taxon>
    </lineage>
</organism>
<proteinExistence type="inferred from homology"/>
<reference evidence="10" key="2">
    <citation type="journal article" date="2019" name="Int. J. Syst. Evol. Microbiol.">
        <title>The Global Catalogue of Microorganisms (GCM) 10K type strain sequencing project: providing services to taxonomists for standard genome sequencing and annotation.</title>
        <authorList>
            <consortium name="The Broad Institute Genomics Platform"/>
            <consortium name="The Broad Institute Genome Sequencing Center for Infectious Disease"/>
            <person name="Wu L."/>
            <person name="Ma J."/>
        </authorList>
    </citation>
    <scope>NUCLEOTIDE SEQUENCE [LARGE SCALE GENOMIC DNA]</scope>
    <source>
        <strain evidence="10">NBRC 107710</strain>
    </source>
</reference>
<evidence type="ECO:0000256" key="4">
    <source>
        <dbReference type="ARBA" id="ARBA00022679"/>
    </source>
</evidence>
<keyword evidence="5 6" id="KW-0949">S-adenosyl-L-methionine</keyword>
<reference evidence="7" key="1">
    <citation type="journal article" date="2014" name="Int. J. Syst. Evol. Microbiol.">
        <title>Complete genome of a new Firmicutes species belonging to the dominant human colonic microbiota ('Ruminococcus bicirculans') reveals two chromosomes and a selective capacity to utilize plant glucans.</title>
        <authorList>
            <consortium name="NISC Comparative Sequencing Program"/>
            <person name="Wegmann U."/>
            <person name="Louis P."/>
            <person name="Goesmann A."/>
            <person name="Henrissat B."/>
            <person name="Duncan S.H."/>
            <person name="Flint H.J."/>
        </authorList>
    </citation>
    <scope>NUCLEOTIDE SEQUENCE</scope>
    <source>
        <strain evidence="7">NBRC 107710</strain>
    </source>
</reference>
<dbReference type="SUPFAM" id="SSF53335">
    <property type="entry name" value="S-adenosyl-L-methionine-dependent methyltransferases"/>
    <property type="match status" value="1"/>
</dbReference>
<feature type="binding site" evidence="6">
    <location>
        <position position="244"/>
    </location>
    <ligand>
        <name>S-adenosyl-L-methionine</name>
        <dbReference type="ChEBI" id="CHEBI:59789"/>
    </ligand>
</feature>
<dbReference type="EMBL" id="JACIDN010000008">
    <property type="protein sequence ID" value="MBB3904567.1"/>
    <property type="molecule type" value="Genomic_DNA"/>
</dbReference>
<evidence type="ECO:0000313" key="9">
    <source>
        <dbReference type="Proteomes" id="UP000517759"/>
    </source>
</evidence>
<comment type="similarity">
    <text evidence="1 6">Belongs to the methyltransferase superfamily. PrmA family.</text>
</comment>
<keyword evidence="3 6" id="KW-0489">Methyltransferase</keyword>
<reference evidence="7" key="4">
    <citation type="submission" date="2023-01" db="EMBL/GenBank/DDBJ databases">
        <title>Draft genome sequence of Methylobacterium brachythecii strain NBRC 107710.</title>
        <authorList>
            <person name="Sun Q."/>
            <person name="Mori K."/>
        </authorList>
    </citation>
    <scope>NUCLEOTIDE SEQUENCE</scope>
    <source>
        <strain evidence="7">NBRC 107710</strain>
    </source>
</reference>
<comment type="function">
    <text evidence="6">Methylates ribosomal protein L11.</text>
</comment>
<keyword evidence="8" id="KW-0689">Ribosomal protein</keyword>
<feature type="binding site" evidence="6">
    <location>
        <position position="175"/>
    </location>
    <ligand>
        <name>S-adenosyl-L-methionine</name>
        <dbReference type="ChEBI" id="CHEBI:59789"/>
    </ligand>
</feature>
<dbReference type="AlphaFoldDB" id="A0A7W6F8I7"/>
<evidence type="ECO:0000313" key="10">
    <source>
        <dbReference type="Proteomes" id="UP001156881"/>
    </source>
</evidence>
<protein>
    <recommendedName>
        <fullName evidence="6">Ribosomal protein L11 methyltransferase</fullName>
        <shortName evidence="6">L11 Mtase</shortName>
        <ecNumber evidence="6">2.1.1.-</ecNumber>
    </recommendedName>
</protein>
<comment type="subcellular location">
    <subcellularLocation>
        <location evidence="6">Cytoplasm</location>
    </subcellularLocation>
</comment>
<dbReference type="NCBIfam" id="NF001784">
    <property type="entry name" value="PRK00517.2-1"/>
    <property type="match status" value="1"/>
</dbReference>
<dbReference type="InterPro" id="IPR004498">
    <property type="entry name" value="Ribosomal_PrmA_MeTrfase"/>
</dbReference>
<reference evidence="8 9" key="3">
    <citation type="submission" date="2020-08" db="EMBL/GenBank/DDBJ databases">
        <title>Genomic Encyclopedia of Type Strains, Phase IV (KMG-IV): sequencing the most valuable type-strain genomes for metagenomic binning, comparative biology and taxonomic classification.</title>
        <authorList>
            <person name="Goeker M."/>
        </authorList>
    </citation>
    <scope>NUCLEOTIDE SEQUENCE [LARGE SCALE GENOMIC DNA]</scope>
    <source>
        <strain evidence="8 9">DSM 24105</strain>
    </source>
</reference>
<evidence type="ECO:0000256" key="5">
    <source>
        <dbReference type="ARBA" id="ARBA00022691"/>
    </source>
</evidence>
<dbReference type="GO" id="GO:0005840">
    <property type="term" value="C:ribosome"/>
    <property type="evidence" value="ECO:0007669"/>
    <property type="project" value="UniProtKB-KW"/>
</dbReference>
<comment type="catalytic activity">
    <reaction evidence="6">
        <text>L-lysyl-[protein] + 3 S-adenosyl-L-methionine = N(6),N(6),N(6)-trimethyl-L-lysyl-[protein] + 3 S-adenosyl-L-homocysteine + 3 H(+)</text>
        <dbReference type="Rhea" id="RHEA:54192"/>
        <dbReference type="Rhea" id="RHEA-COMP:9752"/>
        <dbReference type="Rhea" id="RHEA-COMP:13826"/>
        <dbReference type="ChEBI" id="CHEBI:15378"/>
        <dbReference type="ChEBI" id="CHEBI:29969"/>
        <dbReference type="ChEBI" id="CHEBI:57856"/>
        <dbReference type="ChEBI" id="CHEBI:59789"/>
        <dbReference type="ChEBI" id="CHEBI:61961"/>
    </reaction>
</comment>
<evidence type="ECO:0000256" key="2">
    <source>
        <dbReference type="ARBA" id="ARBA00022490"/>
    </source>
</evidence>
<dbReference type="Pfam" id="PF06325">
    <property type="entry name" value="PrmA"/>
    <property type="match status" value="1"/>
</dbReference>
<accession>A0A7W6F8I7</accession>
<evidence type="ECO:0000313" key="7">
    <source>
        <dbReference type="EMBL" id="GLS46370.1"/>
    </source>
</evidence>
<keyword evidence="8" id="KW-0687">Ribonucleoprotein</keyword>
<dbReference type="PANTHER" id="PTHR43648:SF1">
    <property type="entry name" value="ELECTRON TRANSFER FLAVOPROTEIN BETA SUBUNIT LYSINE METHYLTRANSFERASE"/>
    <property type="match status" value="1"/>
</dbReference>
<name>A0A7W6F8I7_9HYPH</name>
<keyword evidence="4 6" id="KW-0808">Transferase</keyword>
<dbReference type="HAMAP" id="MF_00735">
    <property type="entry name" value="Methyltr_PrmA"/>
    <property type="match status" value="1"/>
</dbReference>
<dbReference type="PANTHER" id="PTHR43648">
    <property type="entry name" value="ELECTRON TRANSFER FLAVOPROTEIN BETA SUBUNIT LYSINE METHYLTRANSFERASE"/>
    <property type="match status" value="1"/>
</dbReference>
<dbReference type="EMBL" id="BSPG01000040">
    <property type="protein sequence ID" value="GLS46370.1"/>
    <property type="molecule type" value="Genomic_DNA"/>
</dbReference>
<dbReference type="InterPro" id="IPR050078">
    <property type="entry name" value="Ribosomal_L11_MeTrfase_PrmA"/>
</dbReference>
<dbReference type="Gene3D" id="3.40.50.150">
    <property type="entry name" value="Vaccinia Virus protein VP39"/>
    <property type="match status" value="1"/>
</dbReference>
<keyword evidence="2 6" id="KW-0963">Cytoplasm</keyword>
<evidence type="ECO:0000313" key="8">
    <source>
        <dbReference type="EMBL" id="MBB3904567.1"/>
    </source>
</evidence>
<gene>
    <name evidence="6 7" type="primary">prmA</name>
    <name evidence="7" type="ORF">GCM10007884_43640</name>
    <name evidence="8" type="ORF">GGR33_004090</name>
</gene>
<comment type="caution">
    <text evidence="8">The sequence shown here is derived from an EMBL/GenBank/DDBJ whole genome shotgun (WGS) entry which is preliminary data.</text>
</comment>
<evidence type="ECO:0000256" key="1">
    <source>
        <dbReference type="ARBA" id="ARBA00009741"/>
    </source>
</evidence>
<feature type="binding site" evidence="6">
    <location>
        <position position="197"/>
    </location>
    <ligand>
        <name>S-adenosyl-L-methionine</name>
        <dbReference type="ChEBI" id="CHEBI:59789"/>
    </ligand>
</feature>
<dbReference type="EC" id="2.1.1.-" evidence="6"/>
<sequence length="322" mass="35250">MRRVGATPRGMLEGLPPHRPTHILRLSTDELSARAMTDLLGEMFDPTETAVAAFEVEGTTTWRLEAYFADEPDEDFVRELIRPIIGDQADEAVFDTIERQDWVKASLEGLKPVRAGRFLIHGSHDRDQIRANDLAIEIEAALAFGTGHHGTTLGCLRAFADRLKRGRPRRVLDVGTGTGILAFAAAKALRSTVIAGDLDPEAVWTAKGNARLNGIGAHLRLYEGPGVRHALADRTRRFEVVFANILAKPLKKLAPTLTAVVADDGILILSGLIERDVPGVLSTYRHRGFHLARMGVIEGWATLVLRRGGAAPRVVARRRYAA</sequence>
<evidence type="ECO:0000256" key="6">
    <source>
        <dbReference type="HAMAP-Rule" id="MF_00735"/>
    </source>
</evidence>
<dbReference type="Proteomes" id="UP000517759">
    <property type="component" value="Unassembled WGS sequence"/>
</dbReference>
<dbReference type="Proteomes" id="UP001156881">
    <property type="component" value="Unassembled WGS sequence"/>
</dbReference>
<feature type="binding site" evidence="6">
    <location>
        <position position="152"/>
    </location>
    <ligand>
        <name>S-adenosyl-L-methionine</name>
        <dbReference type="ChEBI" id="CHEBI:59789"/>
    </ligand>
</feature>
<dbReference type="GO" id="GO:0005737">
    <property type="term" value="C:cytoplasm"/>
    <property type="evidence" value="ECO:0007669"/>
    <property type="project" value="UniProtKB-SubCell"/>
</dbReference>
<dbReference type="GO" id="GO:0008276">
    <property type="term" value="F:protein methyltransferase activity"/>
    <property type="evidence" value="ECO:0007669"/>
    <property type="project" value="UniProtKB-UniRule"/>
</dbReference>
<dbReference type="GO" id="GO:0032259">
    <property type="term" value="P:methylation"/>
    <property type="evidence" value="ECO:0007669"/>
    <property type="project" value="UniProtKB-KW"/>
</dbReference>